<evidence type="ECO:0000256" key="1">
    <source>
        <dbReference type="SAM" id="MobiDB-lite"/>
    </source>
</evidence>
<feature type="compositionally biased region" description="Basic and acidic residues" evidence="1">
    <location>
        <begin position="275"/>
        <end position="290"/>
    </location>
</feature>
<feature type="compositionally biased region" description="Acidic residues" evidence="1">
    <location>
        <begin position="309"/>
        <end position="318"/>
    </location>
</feature>
<feature type="region of interest" description="Disordered" evidence="1">
    <location>
        <begin position="124"/>
        <end position="447"/>
    </location>
</feature>
<name>A0A0G4FLQ8_9ALVE</name>
<evidence type="ECO:0000313" key="3">
    <source>
        <dbReference type="EMBL" id="CEM14856.1"/>
    </source>
</evidence>
<sequence>MEAEISEALKERQRMALKDFAALPIKERDYRRWDPQDWGTFAEVIGFPDYSLTFSQNLCSWVQVHRLRQQHLCQMGIGDFEHQKAIMRNLRQLMVGEHKVQKDIEGLGTALAKSMKEYVNEKTLKNRAIQDSSTGDEEEEEEEEAGNRGEDETPTSEGASPYPARNPQPGDTEDNALQVTEDLDEQGATLGPADEVGEDPGATALDTAALPAESSSDPLEKTEGGETAKGEEEGGKETPTTAEKEKGEKGEARNDVPSPEFKTAEDLLEEEEEEKNPIEEDEHAKKKGEEAVETEGEADPAAREAAEGEDKEDEETEEVETKEAPAKNNESAESKAEGDVATQKESVGSEAEPAAEGGGAVTPESRNKKEGGEEGKGKEEGQAAEEPTGPREQKPLEEDSGSNPNPDTETAAGVSPFPNDHSRETGETRAGGEEKGETATEAPPDRH</sequence>
<dbReference type="AlphaFoldDB" id="A0A0G4FLQ8"/>
<dbReference type="InterPro" id="IPR001660">
    <property type="entry name" value="SAM"/>
</dbReference>
<feature type="compositionally biased region" description="Basic and acidic residues" evidence="1">
    <location>
        <begin position="319"/>
        <end position="338"/>
    </location>
</feature>
<feature type="compositionally biased region" description="Basic and acidic residues" evidence="1">
    <location>
        <begin position="218"/>
        <end position="254"/>
    </location>
</feature>
<proteinExistence type="predicted"/>
<dbReference type="EMBL" id="CDMZ01000463">
    <property type="protein sequence ID" value="CEM14856.1"/>
    <property type="molecule type" value="Genomic_DNA"/>
</dbReference>
<protein>
    <recommendedName>
        <fullName evidence="2">SAM domain-containing protein</fullName>
    </recommendedName>
</protein>
<dbReference type="Gene3D" id="1.10.150.50">
    <property type="entry name" value="Transcription Factor, Ets-1"/>
    <property type="match status" value="1"/>
</dbReference>
<evidence type="ECO:0000259" key="2">
    <source>
        <dbReference type="PROSITE" id="PS50105"/>
    </source>
</evidence>
<feature type="compositionally biased region" description="Low complexity" evidence="1">
    <location>
        <begin position="345"/>
        <end position="355"/>
    </location>
</feature>
<feature type="compositionally biased region" description="Basic and acidic residues" evidence="1">
    <location>
        <begin position="388"/>
        <end position="397"/>
    </location>
</feature>
<gene>
    <name evidence="3" type="ORF">Cvel_3495</name>
</gene>
<feature type="domain" description="SAM" evidence="2">
    <location>
        <begin position="33"/>
        <end position="96"/>
    </location>
</feature>
<organism evidence="3">
    <name type="scientific">Chromera velia CCMP2878</name>
    <dbReference type="NCBI Taxonomy" id="1169474"/>
    <lineage>
        <taxon>Eukaryota</taxon>
        <taxon>Sar</taxon>
        <taxon>Alveolata</taxon>
        <taxon>Colpodellida</taxon>
        <taxon>Chromeraceae</taxon>
        <taxon>Chromera</taxon>
    </lineage>
</organism>
<dbReference type="InterPro" id="IPR013761">
    <property type="entry name" value="SAM/pointed_sf"/>
</dbReference>
<feature type="compositionally biased region" description="Acidic residues" evidence="1">
    <location>
        <begin position="134"/>
        <end position="144"/>
    </location>
</feature>
<dbReference type="Pfam" id="PF00536">
    <property type="entry name" value="SAM_1"/>
    <property type="match status" value="1"/>
</dbReference>
<dbReference type="VEuPathDB" id="CryptoDB:Cvel_3495"/>
<feature type="compositionally biased region" description="Basic and acidic residues" evidence="1">
    <location>
        <begin position="365"/>
        <end position="381"/>
    </location>
</feature>
<accession>A0A0G4FLQ8</accession>
<dbReference type="PROSITE" id="PS50105">
    <property type="entry name" value="SAM_DOMAIN"/>
    <property type="match status" value="1"/>
</dbReference>
<feature type="compositionally biased region" description="Basic and acidic residues" evidence="1">
    <location>
        <begin position="420"/>
        <end position="447"/>
    </location>
</feature>
<reference evidence="3" key="1">
    <citation type="submission" date="2014-11" db="EMBL/GenBank/DDBJ databases">
        <authorList>
            <person name="Otto D Thomas"/>
            <person name="Naeem Raeece"/>
        </authorList>
    </citation>
    <scope>NUCLEOTIDE SEQUENCE</scope>
</reference>
<dbReference type="SUPFAM" id="SSF47769">
    <property type="entry name" value="SAM/Pointed domain"/>
    <property type="match status" value="1"/>
</dbReference>